<dbReference type="GO" id="GO:0004497">
    <property type="term" value="F:monooxygenase activity"/>
    <property type="evidence" value="ECO:0007669"/>
    <property type="project" value="InterPro"/>
</dbReference>
<evidence type="ECO:0000313" key="1">
    <source>
        <dbReference type="EMBL" id="KAF2844641.1"/>
    </source>
</evidence>
<sequence>MYLYAVIDEFDEDVATVIKFPNAFDHKEKIFPGSYMFSPERWTVSKSNPVEKFAVLRKYFDPFSLGTRF</sequence>
<dbReference type="GO" id="GO:0005506">
    <property type="term" value="F:iron ion binding"/>
    <property type="evidence" value="ECO:0007669"/>
    <property type="project" value="InterPro"/>
</dbReference>
<dbReference type="SUPFAM" id="SSF48264">
    <property type="entry name" value="Cytochrome P450"/>
    <property type="match status" value="1"/>
</dbReference>
<organism evidence="1 2">
    <name type="scientific">Plenodomus tracheiphilus IPT5</name>
    <dbReference type="NCBI Taxonomy" id="1408161"/>
    <lineage>
        <taxon>Eukaryota</taxon>
        <taxon>Fungi</taxon>
        <taxon>Dikarya</taxon>
        <taxon>Ascomycota</taxon>
        <taxon>Pezizomycotina</taxon>
        <taxon>Dothideomycetes</taxon>
        <taxon>Pleosporomycetidae</taxon>
        <taxon>Pleosporales</taxon>
        <taxon>Pleosporineae</taxon>
        <taxon>Leptosphaeriaceae</taxon>
        <taxon>Plenodomus</taxon>
    </lineage>
</organism>
<name>A0A6A7AN30_9PLEO</name>
<keyword evidence="2" id="KW-1185">Reference proteome</keyword>
<dbReference type="EMBL" id="MU006369">
    <property type="protein sequence ID" value="KAF2844641.1"/>
    <property type="molecule type" value="Genomic_DNA"/>
</dbReference>
<feature type="non-terminal residue" evidence="1">
    <location>
        <position position="69"/>
    </location>
</feature>
<dbReference type="Proteomes" id="UP000799423">
    <property type="component" value="Unassembled WGS sequence"/>
</dbReference>
<accession>A0A6A7AN30</accession>
<dbReference type="AlphaFoldDB" id="A0A6A7AN30"/>
<gene>
    <name evidence="1" type="ORF">T440DRAFT_436175</name>
</gene>
<protein>
    <submittedName>
        <fullName evidence="1">Uncharacterized protein</fullName>
    </submittedName>
</protein>
<dbReference type="OrthoDB" id="1470350at2759"/>
<evidence type="ECO:0000313" key="2">
    <source>
        <dbReference type="Proteomes" id="UP000799423"/>
    </source>
</evidence>
<dbReference type="GO" id="GO:0016705">
    <property type="term" value="F:oxidoreductase activity, acting on paired donors, with incorporation or reduction of molecular oxygen"/>
    <property type="evidence" value="ECO:0007669"/>
    <property type="project" value="InterPro"/>
</dbReference>
<dbReference type="InterPro" id="IPR036396">
    <property type="entry name" value="Cyt_P450_sf"/>
</dbReference>
<dbReference type="GO" id="GO:0020037">
    <property type="term" value="F:heme binding"/>
    <property type="evidence" value="ECO:0007669"/>
    <property type="project" value="InterPro"/>
</dbReference>
<reference evidence="1" key="1">
    <citation type="submission" date="2020-01" db="EMBL/GenBank/DDBJ databases">
        <authorList>
            <consortium name="DOE Joint Genome Institute"/>
            <person name="Haridas S."/>
            <person name="Albert R."/>
            <person name="Binder M."/>
            <person name="Bloem J."/>
            <person name="Labutti K."/>
            <person name="Salamov A."/>
            <person name="Andreopoulos B."/>
            <person name="Baker S.E."/>
            <person name="Barry K."/>
            <person name="Bills G."/>
            <person name="Bluhm B.H."/>
            <person name="Cannon C."/>
            <person name="Castanera R."/>
            <person name="Culley D.E."/>
            <person name="Daum C."/>
            <person name="Ezra D."/>
            <person name="Gonzalez J.B."/>
            <person name="Henrissat B."/>
            <person name="Kuo A."/>
            <person name="Liang C."/>
            <person name="Lipzen A."/>
            <person name="Lutzoni F."/>
            <person name="Magnuson J."/>
            <person name="Mondo S."/>
            <person name="Nolan M."/>
            <person name="Ohm R."/>
            <person name="Pangilinan J."/>
            <person name="Park H.-J."/>
            <person name="Ramirez L."/>
            <person name="Alfaro M."/>
            <person name="Sun H."/>
            <person name="Tritt A."/>
            <person name="Yoshinaga Y."/>
            <person name="Zwiers L.-H."/>
            <person name="Turgeon B.G."/>
            <person name="Goodwin S.B."/>
            <person name="Spatafora J.W."/>
            <person name="Crous P.W."/>
            <person name="Grigoriev I.V."/>
        </authorList>
    </citation>
    <scope>NUCLEOTIDE SEQUENCE</scope>
    <source>
        <strain evidence="1">IPT5</strain>
    </source>
</reference>
<proteinExistence type="predicted"/>